<dbReference type="InterPro" id="IPR015424">
    <property type="entry name" value="PyrdxlP-dep_Trfase"/>
</dbReference>
<comment type="cofactor">
    <cofactor evidence="1">
        <name>pyridoxal 5'-phosphate</name>
        <dbReference type="ChEBI" id="CHEBI:597326"/>
    </cofactor>
</comment>
<dbReference type="GO" id="GO:0005777">
    <property type="term" value="C:peroxisome"/>
    <property type="evidence" value="ECO:0007669"/>
    <property type="project" value="TreeGrafter"/>
</dbReference>
<feature type="non-terminal residue" evidence="3">
    <location>
        <position position="1"/>
    </location>
</feature>
<evidence type="ECO:0000256" key="1">
    <source>
        <dbReference type="ARBA" id="ARBA00001933"/>
    </source>
</evidence>
<dbReference type="SUPFAM" id="SSF53383">
    <property type="entry name" value="PLP-dependent transferases"/>
    <property type="match status" value="1"/>
</dbReference>
<sequence length="190" mass="21827">EAAHGMIALSPRAVERLESHQPTWPVPKVFRMASKKKFISGIFEGSTINTPSMLCVEDAIDVLNWAEDIGGLEALIKRSEESFNNIDNWINETNWVEFLSKDPDLRSNTSITFKISESWFLEKDEKQQKEIMKEIIGLLMEEEVAFDINSYAKAPPSFRVWGGSTVEPDDIKKLLPWIDWAYQQVRSNYV</sequence>
<dbReference type="GO" id="GO:0004760">
    <property type="term" value="F:L-serine-pyruvate transaminase activity"/>
    <property type="evidence" value="ECO:0007669"/>
    <property type="project" value="TreeGrafter"/>
</dbReference>
<evidence type="ECO:0000313" key="3">
    <source>
        <dbReference type="EMBL" id="SVC70476.1"/>
    </source>
</evidence>
<organism evidence="3">
    <name type="scientific">marine metagenome</name>
    <dbReference type="NCBI Taxonomy" id="408172"/>
    <lineage>
        <taxon>unclassified sequences</taxon>
        <taxon>metagenomes</taxon>
        <taxon>ecological metagenomes</taxon>
    </lineage>
</organism>
<dbReference type="PANTHER" id="PTHR21152:SF40">
    <property type="entry name" value="ALANINE--GLYOXYLATE AMINOTRANSFERASE"/>
    <property type="match status" value="1"/>
</dbReference>
<dbReference type="AlphaFoldDB" id="A0A382PB54"/>
<dbReference type="Gene3D" id="3.90.1150.10">
    <property type="entry name" value="Aspartate Aminotransferase, domain 1"/>
    <property type="match status" value="1"/>
</dbReference>
<accession>A0A382PB54</accession>
<name>A0A382PB54_9ZZZZ</name>
<dbReference type="PANTHER" id="PTHR21152">
    <property type="entry name" value="AMINOTRANSFERASE CLASS V"/>
    <property type="match status" value="1"/>
</dbReference>
<keyword evidence="2" id="KW-0663">Pyridoxal phosphate</keyword>
<protein>
    <recommendedName>
        <fullName evidence="4">Phosphoserine aminotransferase</fullName>
    </recommendedName>
</protein>
<dbReference type="EMBL" id="UINC01106075">
    <property type="protein sequence ID" value="SVC70476.1"/>
    <property type="molecule type" value="Genomic_DNA"/>
</dbReference>
<reference evidence="3" key="1">
    <citation type="submission" date="2018-05" db="EMBL/GenBank/DDBJ databases">
        <authorList>
            <person name="Lanie J.A."/>
            <person name="Ng W.-L."/>
            <person name="Kazmierczak K.M."/>
            <person name="Andrzejewski T.M."/>
            <person name="Davidsen T.M."/>
            <person name="Wayne K.J."/>
            <person name="Tettelin H."/>
            <person name="Glass J.I."/>
            <person name="Rusch D."/>
            <person name="Podicherti R."/>
            <person name="Tsui H.-C.T."/>
            <person name="Winkler M.E."/>
        </authorList>
    </citation>
    <scope>NUCLEOTIDE SEQUENCE</scope>
</reference>
<dbReference type="InterPro" id="IPR015422">
    <property type="entry name" value="PyrdxlP-dep_Trfase_small"/>
</dbReference>
<proteinExistence type="predicted"/>
<dbReference type="GO" id="GO:0008453">
    <property type="term" value="F:alanine-glyoxylate transaminase activity"/>
    <property type="evidence" value="ECO:0007669"/>
    <property type="project" value="TreeGrafter"/>
</dbReference>
<evidence type="ECO:0000256" key="2">
    <source>
        <dbReference type="ARBA" id="ARBA00022898"/>
    </source>
</evidence>
<evidence type="ECO:0008006" key="4">
    <source>
        <dbReference type="Google" id="ProtNLM"/>
    </source>
</evidence>
<gene>
    <name evidence="3" type="ORF">METZ01_LOCUS323330</name>
</gene>
<dbReference type="GO" id="GO:0019265">
    <property type="term" value="P:glycine biosynthetic process, by transamination of glyoxylate"/>
    <property type="evidence" value="ECO:0007669"/>
    <property type="project" value="TreeGrafter"/>
</dbReference>